<keyword evidence="2" id="KW-1185">Reference proteome</keyword>
<protein>
    <submittedName>
        <fullName evidence="1">Uncharacterized protein</fullName>
    </submittedName>
</protein>
<accession>A0A939HG47</accession>
<organism evidence="1 2">
    <name type="scientific">Arthrobacter cavernae</name>
    <dbReference type="NCBI Taxonomy" id="2817681"/>
    <lineage>
        <taxon>Bacteria</taxon>
        <taxon>Bacillati</taxon>
        <taxon>Actinomycetota</taxon>
        <taxon>Actinomycetes</taxon>
        <taxon>Micrococcales</taxon>
        <taxon>Micrococcaceae</taxon>
        <taxon>Arthrobacter</taxon>
    </lineage>
</organism>
<evidence type="ECO:0000313" key="2">
    <source>
        <dbReference type="Proteomes" id="UP000664164"/>
    </source>
</evidence>
<dbReference type="AlphaFoldDB" id="A0A939HG47"/>
<dbReference type="EMBL" id="JAFNLL010000040">
    <property type="protein sequence ID" value="MBO1269286.1"/>
    <property type="molecule type" value="Genomic_DNA"/>
</dbReference>
<name>A0A939HG47_9MICC</name>
<proteinExistence type="predicted"/>
<dbReference type="Proteomes" id="UP000664164">
    <property type="component" value="Unassembled WGS sequence"/>
</dbReference>
<reference evidence="1" key="1">
    <citation type="submission" date="2021-03" db="EMBL/GenBank/DDBJ databases">
        <title>A new species, PO-11, isolated from a karst cave deposit.</title>
        <authorList>
            <person name="Zhaoxiaoyong W."/>
        </authorList>
    </citation>
    <scope>NUCLEOTIDE SEQUENCE</scope>
    <source>
        <strain evidence="1">PO-11</strain>
    </source>
</reference>
<gene>
    <name evidence="1" type="ORF">J1902_15160</name>
</gene>
<sequence length="85" mass="9111">MIAPRGPQIPVYGMQAKIVAKMIALHNRAGDNGGNIGAYVSGLQESEDRIDIVRDTWLEQMKDTERLLSAFEAAQAAAVPATSNA</sequence>
<comment type="caution">
    <text evidence="1">The sequence shown here is derived from an EMBL/GenBank/DDBJ whole genome shotgun (WGS) entry which is preliminary data.</text>
</comment>
<evidence type="ECO:0000313" key="1">
    <source>
        <dbReference type="EMBL" id="MBO1269286.1"/>
    </source>
</evidence>